<feature type="compositionally biased region" description="Basic and acidic residues" evidence="6">
    <location>
        <begin position="671"/>
        <end position="699"/>
    </location>
</feature>
<protein>
    <submittedName>
        <fullName evidence="8">Zinc finger protein</fullName>
    </submittedName>
</protein>
<evidence type="ECO:0000259" key="7">
    <source>
        <dbReference type="PROSITE" id="PS50157"/>
    </source>
</evidence>
<evidence type="ECO:0000256" key="5">
    <source>
        <dbReference type="PROSITE-ProRule" id="PRU00042"/>
    </source>
</evidence>
<feature type="region of interest" description="Disordered" evidence="6">
    <location>
        <begin position="511"/>
        <end position="543"/>
    </location>
</feature>
<feature type="non-terminal residue" evidence="8">
    <location>
        <position position="1"/>
    </location>
</feature>
<reference evidence="8" key="1">
    <citation type="submission" date="2022-07" db="EMBL/GenBank/DDBJ databases">
        <authorList>
            <person name="Trinca V."/>
            <person name="Uliana J.V.C."/>
            <person name="Torres T.T."/>
            <person name="Ward R.J."/>
            <person name="Monesi N."/>
        </authorList>
    </citation>
    <scope>NUCLEOTIDE SEQUENCE</scope>
    <source>
        <strain evidence="8">HSMRA1968</strain>
        <tissue evidence="8">Whole embryos</tissue>
    </source>
</reference>
<dbReference type="PANTHER" id="PTHR24379:SF121">
    <property type="entry name" value="C2H2-TYPE DOMAIN-CONTAINING PROTEIN"/>
    <property type="match status" value="1"/>
</dbReference>
<evidence type="ECO:0000256" key="6">
    <source>
        <dbReference type="SAM" id="MobiDB-lite"/>
    </source>
</evidence>
<evidence type="ECO:0000256" key="2">
    <source>
        <dbReference type="ARBA" id="ARBA00022737"/>
    </source>
</evidence>
<feature type="compositionally biased region" description="Low complexity" evidence="6">
    <location>
        <begin position="112"/>
        <end position="122"/>
    </location>
</feature>
<feature type="region of interest" description="Disordered" evidence="6">
    <location>
        <begin position="49"/>
        <end position="122"/>
    </location>
</feature>
<keyword evidence="2" id="KW-0677">Repeat</keyword>
<keyword evidence="1" id="KW-0479">Metal-binding</keyword>
<dbReference type="PANTHER" id="PTHR24379">
    <property type="entry name" value="KRAB AND ZINC FINGER DOMAIN-CONTAINING"/>
    <property type="match status" value="1"/>
</dbReference>
<keyword evidence="3 5" id="KW-0863">Zinc-finger</keyword>
<gene>
    <name evidence="8" type="primary">znf423</name>
    <name evidence="8" type="ORF">Bhyg_14225</name>
</gene>
<dbReference type="SMART" id="SM00355">
    <property type="entry name" value="ZnF_C2H2"/>
    <property type="match status" value="18"/>
</dbReference>
<comment type="caution">
    <text evidence="8">The sequence shown here is derived from an EMBL/GenBank/DDBJ whole genome shotgun (WGS) entry which is preliminary data.</text>
</comment>
<dbReference type="PROSITE" id="PS50157">
    <property type="entry name" value="ZINC_FINGER_C2H2_2"/>
    <property type="match status" value="1"/>
</dbReference>
<proteinExistence type="predicted"/>
<keyword evidence="9" id="KW-1185">Reference proteome</keyword>
<feature type="compositionally biased region" description="Basic and acidic residues" evidence="6">
    <location>
        <begin position="511"/>
        <end position="520"/>
    </location>
</feature>
<name>A0A9Q0MRH0_9DIPT</name>
<evidence type="ECO:0000256" key="1">
    <source>
        <dbReference type="ARBA" id="ARBA00022723"/>
    </source>
</evidence>
<dbReference type="InterPro" id="IPR013087">
    <property type="entry name" value="Znf_C2H2_type"/>
</dbReference>
<feature type="compositionally biased region" description="Basic and acidic residues" evidence="6">
    <location>
        <begin position="527"/>
        <end position="537"/>
    </location>
</feature>
<evidence type="ECO:0000313" key="8">
    <source>
        <dbReference type="EMBL" id="KAJ6635639.1"/>
    </source>
</evidence>
<evidence type="ECO:0000313" key="9">
    <source>
        <dbReference type="Proteomes" id="UP001151699"/>
    </source>
</evidence>
<sequence>MPKTPRKRGRNELDKLNEDIRTMFISDGVLNATGRRVCALYNKNTAEKKEATAAKIVKSKKSKDDATEKKNPPVENRITRRRNTIVCHNELSAKSVRTETTKEQSPAPQEPPKATSTPATAKKTQEEIFASISAIAKTNISKDESDDASTIKRVTRAQLKECNIVLEKLSTDASVESVTKAENLKKRAKLKRSQNDSATKKVATKKTKKSSFKNINAEYHCLNKVVDCQQCDKAAKLSLVSHYVNVHPTAEILTSRLTPDAADALRERKKVVEAKRVVNAGKKCHEFINLCYFCNEIKCYPKSTWMTHIATHTGYYQYKCNDCSRKFSQRTKTHMCKGSNNIVMIPQPQFEEKALTAFLCNLCNFIRFHRNEIEKHLRCEHETPEVDKFKEVALLVIPRIARKKSEKAKEAKEDEEETLHSDDNEETKPIVKRRRKVRRNVDKIDESECSPEKVSRPLPVVHTEAFISEPKLDDGLFDQDTMKLMKDMSFSASKDVESAAPSKRVKSIAEKLNERFKSAQEDSVCESSEKPETKPEPLDPMTCDEGIPIIRVKPMEDCPPEETNTESERVLITIEKVSPSVAPRREDMCTPTEEFNDESDDNWESYSSNDSDEETEAVDESKNVVNADQLNRKNVGIIDTIARLQQSISSQTTSSVEGVEKLPETTFTDDNTVKDEELADHVPNKPEDQVEADEEKKNESVQSDNVENAVEEEKECSSNIVDEPMELDDGATDAKSCVNNGRLPNTNRPFNFKGNGQSSQFPSRQLGGFSSNADSLNNDVDMLDVETPSKILTRIDNIGYTRSTESAEGSVKFCCLIDDCGFESPDLSDLLCHIEDHQVEWTGFCYSCNAQIKNDRVQLVMEFMHMTQKHYNRNIVNETVEKANAANKPALIKCKLLPGDKLSKLKEDEIAAKAGNLSLNPKPSTSKFIRIDSSFLKIANVTTLKVTEKKADDPPMLITKVESLGSAGKEYTDSDLVSLKSWQRNPTNKLQKNCKKMLRDICLYALFKCMDINCAFTTDNADNMLIHLRNHENVSSEPSWLECAYCDIVADSCSLLVKHVQDEHQSSIFQCPYCFYRSCAAYNVIVHLKQFHASDKMSVLVCNGKPRLYTNEKALIEKSRGENIRPLRCTEGCNKITYVMDNFVKHMLSSPAHGDKFKCQFCGFHTLISETSKHLLVHSVGVYECVYCHYGINDVESIQNHMCNTHPSKLLYICVRLTPKDRSLTDEQLSSVESTMLFHLGLTVDNKLFQRCPFTDEQLSYMNPSIMSNVTETALVASQSIPSTSSSIPSVSSAQPSIGINIASVASISSDLFSNVTEPIAATNTGLMLNDVLSYKDLEKYFMADDWDKYFASLPESNAPPLITKRRTTAAQPKAQLPENKSKASTSAVLRTDLLQEEIDNAAYNLVKGTGLEGSDLYRCSFTDCGEKSNDIFFFNMHLVKHNSSVGGFKCYHCSVVSKNIVGLKYHIKVHGIHRYFCYYCNYTSSIVNDIQKHMQDTHSRTHVTTIPLNPKKPDQNKDMFVMCPGGLRQEELNRFGIALIDRNKRQLTSTKKFYSPDDIDSLPRQAIFNISISCEVCDYSTKVRTNMYRHLVAHKDEKSVPKVDPVNPVPCLDTGEKHFDKMINLACSSNDNKATSTPYDTTAFVPETRRFVCNARNCQYQNISEGMLKRHLTTLHPNEEHYKCPHCNSAICQKMDADKVIFHLRMHDSKIYKCPKCLFAHHAKSIVEKHKEETHLGVAEPAMLITRDETTSSAPDGQPKVSKWQCSLCNELFATQKLVQAHIQTSHSIKFQYQCDICSEVQSNNKSSIQEHINLKHPNMGNRIKVYYTKVECTENDNTPIWRRDDPNK</sequence>
<feature type="compositionally biased region" description="Basic and acidic residues" evidence="6">
    <location>
        <begin position="62"/>
        <end position="72"/>
    </location>
</feature>
<accession>A0A9Q0MRH0</accession>
<dbReference type="Gene3D" id="3.30.160.60">
    <property type="entry name" value="Classic Zinc Finger"/>
    <property type="match status" value="2"/>
</dbReference>
<keyword evidence="4" id="KW-0862">Zinc</keyword>
<feature type="domain" description="C2H2-type" evidence="7">
    <location>
        <begin position="1573"/>
        <end position="1600"/>
    </location>
</feature>
<feature type="compositionally biased region" description="Basic and acidic residues" evidence="6">
    <location>
        <begin position="407"/>
        <end position="429"/>
    </location>
</feature>
<dbReference type="GO" id="GO:0008270">
    <property type="term" value="F:zinc ion binding"/>
    <property type="evidence" value="ECO:0007669"/>
    <property type="project" value="UniProtKB-KW"/>
</dbReference>
<organism evidence="8 9">
    <name type="scientific">Pseudolycoriella hygida</name>
    <dbReference type="NCBI Taxonomy" id="35572"/>
    <lineage>
        <taxon>Eukaryota</taxon>
        <taxon>Metazoa</taxon>
        <taxon>Ecdysozoa</taxon>
        <taxon>Arthropoda</taxon>
        <taxon>Hexapoda</taxon>
        <taxon>Insecta</taxon>
        <taxon>Pterygota</taxon>
        <taxon>Neoptera</taxon>
        <taxon>Endopterygota</taxon>
        <taxon>Diptera</taxon>
        <taxon>Nematocera</taxon>
        <taxon>Sciaroidea</taxon>
        <taxon>Sciaridae</taxon>
        <taxon>Pseudolycoriella</taxon>
    </lineage>
</organism>
<dbReference type="Proteomes" id="UP001151699">
    <property type="component" value="Chromosome C"/>
</dbReference>
<feature type="region of interest" description="Disordered" evidence="6">
    <location>
        <begin position="405"/>
        <end position="431"/>
    </location>
</feature>
<evidence type="ECO:0000256" key="3">
    <source>
        <dbReference type="ARBA" id="ARBA00022771"/>
    </source>
</evidence>
<dbReference type="PROSITE" id="PS00028">
    <property type="entry name" value="ZINC_FINGER_C2H2_1"/>
    <property type="match status" value="2"/>
</dbReference>
<dbReference type="EMBL" id="WJQU01000004">
    <property type="protein sequence ID" value="KAJ6635639.1"/>
    <property type="molecule type" value="Genomic_DNA"/>
</dbReference>
<feature type="region of interest" description="Disordered" evidence="6">
    <location>
        <begin position="648"/>
        <end position="719"/>
    </location>
</feature>
<feature type="region of interest" description="Disordered" evidence="6">
    <location>
        <begin position="581"/>
        <end position="625"/>
    </location>
</feature>
<evidence type="ECO:0000256" key="4">
    <source>
        <dbReference type="ARBA" id="ARBA00022833"/>
    </source>
</evidence>
<feature type="compositionally biased region" description="Acidic residues" evidence="6">
    <location>
        <begin position="594"/>
        <end position="603"/>
    </location>
</feature>
<dbReference type="OrthoDB" id="7740506at2759"/>